<evidence type="ECO:0000259" key="5">
    <source>
        <dbReference type="Pfam" id="PF08241"/>
    </source>
</evidence>
<dbReference type="SUPFAM" id="SSF53756">
    <property type="entry name" value="UDP-Glycosyltransferase/glycogen phosphorylase"/>
    <property type="match status" value="1"/>
</dbReference>
<dbReference type="CAZy" id="GT4">
    <property type="family name" value="Glycosyltransferase Family 4"/>
</dbReference>
<dbReference type="Pfam" id="PF00535">
    <property type="entry name" value="Glycos_transf_2"/>
    <property type="match status" value="1"/>
</dbReference>
<dbReference type="CDD" id="cd03801">
    <property type="entry name" value="GT4_PimA-like"/>
    <property type="match status" value="1"/>
</dbReference>
<reference evidence="6" key="2">
    <citation type="journal article" date="2012" name="PLoS Negl. Trop. Dis.">
        <title>The genetic and molecular basis of O-antigenic diversity in Burkholderia pseudomallei lipopolysaccharide.</title>
        <authorList>
            <person name="Tuanyok A."/>
            <person name="Stone J.K."/>
            <person name="Mayo M."/>
            <person name="Kaestli M."/>
            <person name="Gruendike J."/>
            <person name="Georgia S."/>
            <person name="Warrington S."/>
            <person name="Mullins T."/>
            <person name="Allender C.J."/>
            <person name="Wagner D.M."/>
            <person name="Chantratita N."/>
            <person name="Peacock S.J."/>
            <person name="Currie B.J."/>
            <person name="Keim P."/>
        </authorList>
    </citation>
    <scope>NUCLEOTIDE SEQUENCE</scope>
    <source>
        <strain evidence="6">MSHR1950</strain>
    </source>
</reference>
<dbReference type="CDD" id="cd11579">
    <property type="entry name" value="Glyco_tran_WbsX"/>
    <property type="match status" value="1"/>
</dbReference>
<dbReference type="Pfam" id="PF00534">
    <property type="entry name" value="Glycos_transf_1"/>
    <property type="match status" value="1"/>
</dbReference>
<organism evidence="6">
    <name type="scientific">Burkholderia pseudomallei</name>
    <name type="common">Pseudomonas pseudomallei</name>
    <dbReference type="NCBI Taxonomy" id="28450"/>
    <lineage>
        <taxon>Bacteria</taxon>
        <taxon>Pseudomonadati</taxon>
        <taxon>Pseudomonadota</taxon>
        <taxon>Betaproteobacteria</taxon>
        <taxon>Burkholderiales</taxon>
        <taxon>Burkholderiaceae</taxon>
        <taxon>Burkholderia</taxon>
        <taxon>pseudomallei group</taxon>
    </lineage>
</organism>
<sequence length="1738" mass="194940">MHMSNDYLKPLEDTLSPSGKEQGNMSEQTDDLAWDGERYIPGMSAQIEVEHMHRYLVARKLAAGMRVLDIACGEGYGSFALSQTAASVVGVDISEEAVRHAVAAYGQRADNLEFVVGSAADIPLDDASVDLVVSFETIEHHDQHEAMIREIKRVLRPGGLLIISSPNKHEYSDVTGYTNPWHVKELYLDEFESLLRSRFSQVALYGQRVVTGSMLAGLEPRETGTRTLAHDGSGRNTEHVGVARPLYFVALASDAALPTLDATMYEAAGDTAESAASTQNERIECKVYWQTDVDDKWSERHSMGCYVLAGDTERVARLELREPAAELKVRRLRLDPSDRPSVVELHAVDLLDASGRAVWSWHDDANTMPEIFGAHRLGSGWPITLVVPGSNPWFEVPVPEHVLSRIANNWALSVRLTMRPEVEAIADLAMASQAKLNALKARIGETVQLLGARKESKDRAALAAAEDDADIDRMLSELSRLKDLFAATDRSLRVRFGKALDEKDARLEQVRDQLAEKSERLLALERDFGKALDEKDARLEQVCDQLTEKSERLLALERERERIVNEHTRVVAELGRRNVHIHDEARLRELDAQIGEILSSTSWRLTKPLRFVKRMAQGGEARAAAIRSAGKILYRRLPVPAPLKRKVKGAFFRLLPGLFSHTRAYQDWAALRNRLRDEAANRASAAQAARAPEPAAQAKAPAPAAGAFPVTAVIPSSEYQAHPPSAPRHVPVRAIAYYLPQFHPFPENDEWWGRGFTEWTNVTRAVPQFVGHYQPHLPGELGFYDLRIPAVQQRQVELAKAAGLGGFCFYFYWFGGKRLMEAPIRQYLDHREFDLPFCLCWANENWSRRWDGLDQELLISQHHSPEDDVAFIEHIAQYMRDDRYIRINGRPLLLVYRPNLLPDARATVKRWRDWARANGLGELYLAYTQSFEKADPREYGFDAAIEFPPNNSQPPSKADSVTLINPEYAGYIMDWMHFLERSRAYPDTEYRLFRGVTPSWDNEARKPGRGAVFVGSTPKLYEEWLLNAATDTVERIDNPDERLVFINAWNEWAEGAHLEPDRRYGYAWLQATRNALTQANRTGAARRVLVVSHDAYAHGAQYLALNLVKTLTTDFGIEVTTVLLGAGPLKAEFERWSIVHDLAGIDPQGEEARALAGKLAQQGFRSAICNTTVSGLFVGTLSRSGVNCIALVHELQGMLSKYKLEPHAAEIAEHAQAVVFPAEMVQQSFGRFVPLNDRKARVRPQGLYKRNRLRNDIEHARSTLRERLRLPSDAKIMLGVGYADLRKGVDLFVQACAELADRDGVYFVWVGHWDTDAKAKVDALIAKHGLTDRFVVTGLESDTDFYYAGADVLVLTSREDPFPSVVLEALEVGVPVVGFEGASGSCELLNQGCGVVVPFEDMNALARALRELVERPERARELGAKGADIIAEAFSFRSYVFDLLDMLGCGFKRVSVVVPNYNYERYIGERLRSVFEQTYPIYELIVLDDNSSDGSVRAIREQLANRSVDHRLIVNSVNSGSVFAQWKRGVELARGDYVWIAEADDLAQPEFLATVMAGFEDEHTVLSYCESKQMAESGEIVCEHYRDYVADISDVKWNVSYHGAGADEIAGALAVKNTIPNVSAVVFKRSALDEVLRRHFDEIAQFRVAGDWMVYLRVVSQGMIAFSSDALNLHRRHGSSVTIGGNAEALLKEIRRIQLWVRQHHAIDASVAELADRYMQQLCEQFNVDARVRDELAQ</sequence>
<dbReference type="SUPFAM" id="SSF53448">
    <property type="entry name" value="Nucleotide-diphospho-sugar transferases"/>
    <property type="match status" value="1"/>
</dbReference>
<keyword evidence="6" id="KW-0808">Transferase</keyword>
<name>E5GAK7_BURPE</name>
<evidence type="ECO:0000256" key="2">
    <source>
        <dbReference type="SAM" id="MobiDB-lite"/>
    </source>
</evidence>
<feature type="region of interest" description="Disordered" evidence="2">
    <location>
        <begin position="1"/>
        <end position="29"/>
    </location>
</feature>
<dbReference type="InterPro" id="IPR032719">
    <property type="entry name" value="WbsX"/>
</dbReference>
<dbReference type="Gene3D" id="3.20.20.80">
    <property type="entry name" value="Glycosidases"/>
    <property type="match status" value="1"/>
</dbReference>
<dbReference type="CDD" id="cd02440">
    <property type="entry name" value="AdoMet_MTases"/>
    <property type="match status" value="1"/>
</dbReference>
<evidence type="ECO:0000313" key="6">
    <source>
        <dbReference type="EMBL" id="ADQ27813.1"/>
    </source>
</evidence>
<evidence type="ECO:0000259" key="3">
    <source>
        <dbReference type="Pfam" id="PF00534"/>
    </source>
</evidence>
<dbReference type="CDD" id="cd00761">
    <property type="entry name" value="Glyco_tranf_GTA_type"/>
    <property type="match status" value="1"/>
</dbReference>
<dbReference type="InterPro" id="IPR013216">
    <property type="entry name" value="Methyltransf_11"/>
</dbReference>
<feature type="compositionally biased region" description="Polar residues" evidence="2">
    <location>
        <begin position="15"/>
        <end position="27"/>
    </location>
</feature>
<dbReference type="EMBL" id="HQ023427">
    <property type="protein sequence ID" value="ADQ27848.1"/>
    <property type="molecule type" value="Genomic_DNA"/>
</dbReference>
<keyword evidence="1" id="KW-0175">Coiled coil</keyword>
<dbReference type="EMBL" id="HM852062">
    <property type="protein sequence ID" value="ADQ27813.1"/>
    <property type="molecule type" value="Genomic_DNA"/>
</dbReference>
<dbReference type="Gene3D" id="3.40.50.150">
    <property type="entry name" value="Vaccinia Virus protein VP39"/>
    <property type="match status" value="1"/>
</dbReference>
<dbReference type="Pfam" id="PF14307">
    <property type="entry name" value="Glyco_tran_WbsX"/>
    <property type="match status" value="1"/>
</dbReference>
<dbReference type="GO" id="GO:0008757">
    <property type="term" value="F:S-adenosylmethionine-dependent methyltransferase activity"/>
    <property type="evidence" value="ECO:0007669"/>
    <property type="project" value="InterPro"/>
</dbReference>
<dbReference type="InterPro" id="IPR029044">
    <property type="entry name" value="Nucleotide-diphossugar_trans"/>
</dbReference>
<dbReference type="InterPro" id="IPR029063">
    <property type="entry name" value="SAM-dependent_MTases_sf"/>
</dbReference>
<evidence type="ECO:0000313" key="7">
    <source>
        <dbReference type="EMBL" id="ADQ27848.1"/>
    </source>
</evidence>
<dbReference type="InterPro" id="IPR001173">
    <property type="entry name" value="Glyco_trans_2-like"/>
</dbReference>
<dbReference type="SUPFAM" id="SSF53335">
    <property type="entry name" value="S-adenosyl-L-methionine-dependent methyltransferases"/>
    <property type="match status" value="1"/>
</dbReference>
<evidence type="ECO:0000259" key="4">
    <source>
        <dbReference type="Pfam" id="PF00535"/>
    </source>
</evidence>
<evidence type="ECO:0000256" key="1">
    <source>
        <dbReference type="SAM" id="Coils"/>
    </source>
</evidence>
<dbReference type="CAZy" id="GT2">
    <property type="family name" value="Glycosyltransferase Family 2"/>
</dbReference>
<dbReference type="PANTHER" id="PTHR41244">
    <property type="entry name" value="RHAMNAN SYNTHESIS F"/>
    <property type="match status" value="1"/>
</dbReference>
<dbReference type="InterPro" id="IPR001296">
    <property type="entry name" value="Glyco_trans_1"/>
</dbReference>
<dbReference type="GO" id="GO:0016757">
    <property type="term" value="F:glycosyltransferase activity"/>
    <property type="evidence" value="ECO:0007669"/>
    <property type="project" value="InterPro"/>
</dbReference>
<feature type="domain" description="Glycosyl transferase family 1" evidence="3">
    <location>
        <begin position="1262"/>
        <end position="1426"/>
    </location>
</feature>
<dbReference type="PANTHER" id="PTHR41244:SF1">
    <property type="entry name" value="GLYCOSYLTRANSFERASE"/>
    <property type="match status" value="1"/>
</dbReference>
<dbReference type="Pfam" id="PF08241">
    <property type="entry name" value="Methyltransf_11"/>
    <property type="match status" value="1"/>
</dbReference>
<feature type="domain" description="Glycosyltransferase 2-like" evidence="4">
    <location>
        <begin position="1455"/>
        <end position="1565"/>
    </location>
</feature>
<accession>E5GAK7</accession>
<dbReference type="Gene3D" id="3.90.550.10">
    <property type="entry name" value="Spore Coat Polysaccharide Biosynthesis Protein SpsA, Chain A"/>
    <property type="match status" value="1"/>
</dbReference>
<dbReference type="Gene3D" id="3.40.50.2000">
    <property type="entry name" value="Glycogen Phosphorylase B"/>
    <property type="match status" value="2"/>
</dbReference>
<proteinExistence type="predicted"/>
<feature type="coiled-coil region" evidence="1">
    <location>
        <begin position="500"/>
        <end position="566"/>
    </location>
</feature>
<protein>
    <submittedName>
        <fullName evidence="6 7">Glycosyltransferase</fullName>
    </submittedName>
</protein>
<reference evidence="7" key="1">
    <citation type="submission" date="2010-08" db="EMBL/GenBank/DDBJ databases">
        <authorList>
            <person name="Stone J.K."/>
            <person name="Gruendike J.M."/>
            <person name="Georgia S."/>
            <person name="Warrington S."/>
            <person name="Currie B."/>
            <person name="Wagner D."/>
            <person name="Keim P."/>
            <person name="Tuanyok A."/>
        </authorList>
    </citation>
    <scope>NUCLEOTIDE SEQUENCE</scope>
    <source>
        <strain evidence="7">MSHR446</strain>
    </source>
</reference>
<feature type="domain" description="Methyltransferase type 11" evidence="5">
    <location>
        <begin position="68"/>
        <end position="163"/>
    </location>
</feature>
<gene>
    <name evidence="6" type="ORF">BURP1950_LPSb15</name>
    <name evidence="7" type="ORF">BURP446_LPSb09</name>
</gene>